<dbReference type="PANTHER" id="PTHR47245:SF2">
    <property type="entry name" value="PEPTIDYL-PROLYL CIS-TRANS ISOMERASE HP_0175-RELATED"/>
    <property type="match status" value="1"/>
</dbReference>
<dbReference type="Pfam" id="PF13145">
    <property type="entry name" value="Rotamase_2"/>
    <property type="match status" value="1"/>
</dbReference>
<gene>
    <name evidence="4" type="ORF">MAMT_01307</name>
</gene>
<dbReference type="Gene3D" id="3.10.50.40">
    <property type="match status" value="1"/>
</dbReference>
<keyword evidence="2" id="KW-0732">Signal</keyword>
<reference evidence="4 5" key="1">
    <citation type="submission" date="2019-09" db="EMBL/GenBank/DDBJ databases">
        <authorList>
            <person name="Cremers G."/>
        </authorList>
    </citation>
    <scope>NUCLEOTIDE SEQUENCE [LARGE SCALE GENOMIC DNA]</scope>
    <source>
        <strain evidence="4">4A</strain>
    </source>
</reference>
<dbReference type="InterPro" id="IPR000297">
    <property type="entry name" value="PPIase_PpiC"/>
</dbReference>
<keyword evidence="1 4" id="KW-0413">Isomerase</keyword>
<dbReference type="PROSITE" id="PS50198">
    <property type="entry name" value="PPIC_PPIASE_2"/>
    <property type="match status" value="1"/>
</dbReference>
<dbReference type="Gene3D" id="1.10.8.1040">
    <property type="match status" value="1"/>
</dbReference>
<feature type="domain" description="PpiC" evidence="3">
    <location>
        <begin position="138"/>
        <end position="227"/>
    </location>
</feature>
<dbReference type="Proteomes" id="UP000334923">
    <property type="component" value="Unassembled WGS sequence"/>
</dbReference>
<feature type="signal peptide" evidence="2">
    <location>
        <begin position="1"/>
        <end position="26"/>
    </location>
</feature>
<dbReference type="EC" id="5.2.1.8" evidence="4"/>
<evidence type="ECO:0000256" key="2">
    <source>
        <dbReference type="SAM" id="SignalP"/>
    </source>
</evidence>
<feature type="chain" id="PRO_5022772708" evidence="2">
    <location>
        <begin position="27"/>
        <end position="282"/>
    </location>
</feature>
<sequence>MSGTRMRLRIGVFLFMILCGSGSALAEGDQANDPVVASVNGVEIRQSEVRKTLAGAGMANPTPEAERSAINALIQQELLVQEAYKEELEKSGEVKAEVAEATRKILATTALKHHLQRRKLTDQELRQRYDQAIASLPRREYRLRHIVTGTRSKAAVVLDRLCQGGNFSVLARGSLDKATADRGGEVGWQNAQTLPTSALALVEKLKPGQIGGPILSGAGWEVVQLMEVRPVARPTFAEVKPQLRQQLQQETVQQLVQRLAASSQVEVFLAPPPGEPVASALR</sequence>
<dbReference type="InterPro" id="IPR046357">
    <property type="entry name" value="PPIase_dom_sf"/>
</dbReference>
<dbReference type="InterPro" id="IPR050245">
    <property type="entry name" value="PrsA_foldase"/>
</dbReference>
<dbReference type="SUPFAM" id="SSF109998">
    <property type="entry name" value="Triger factor/SurA peptide-binding domain-like"/>
    <property type="match status" value="1"/>
</dbReference>
<accession>A0A5E6MB06</accession>
<organism evidence="4 5">
    <name type="scientific">Methylacidimicrobium tartarophylax</name>
    <dbReference type="NCBI Taxonomy" id="1041768"/>
    <lineage>
        <taxon>Bacteria</taxon>
        <taxon>Pseudomonadati</taxon>
        <taxon>Verrucomicrobiota</taxon>
        <taxon>Methylacidimicrobium</taxon>
    </lineage>
</organism>
<proteinExistence type="predicted"/>
<dbReference type="PANTHER" id="PTHR47245">
    <property type="entry name" value="PEPTIDYLPROLYL ISOMERASE"/>
    <property type="match status" value="1"/>
</dbReference>
<dbReference type="GO" id="GO:0003755">
    <property type="term" value="F:peptidyl-prolyl cis-trans isomerase activity"/>
    <property type="evidence" value="ECO:0007669"/>
    <property type="project" value="UniProtKB-KW"/>
</dbReference>
<dbReference type="EMBL" id="CABFVA020000070">
    <property type="protein sequence ID" value="VVM06595.1"/>
    <property type="molecule type" value="Genomic_DNA"/>
</dbReference>
<keyword evidence="5" id="KW-1185">Reference proteome</keyword>
<evidence type="ECO:0000259" key="3">
    <source>
        <dbReference type="PROSITE" id="PS50198"/>
    </source>
</evidence>
<evidence type="ECO:0000256" key="1">
    <source>
        <dbReference type="PROSITE-ProRule" id="PRU00278"/>
    </source>
</evidence>
<dbReference type="SUPFAM" id="SSF54534">
    <property type="entry name" value="FKBP-like"/>
    <property type="match status" value="1"/>
</dbReference>
<name>A0A5E6MB06_9BACT</name>
<evidence type="ECO:0000313" key="4">
    <source>
        <dbReference type="EMBL" id="VVM06595.1"/>
    </source>
</evidence>
<evidence type="ECO:0000313" key="5">
    <source>
        <dbReference type="Proteomes" id="UP000334923"/>
    </source>
</evidence>
<keyword evidence="1" id="KW-0697">Rotamase</keyword>
<protein>
    <submittedName>
        <fullName evidence="4">Putative parvulin-type peptidyl-prolyl cis-trans isomerase</fullName>
        <ecNumber evidence="4">5.2.1.8</ecNumber>
    </submittedName>
</protein>
<dbReference type="AlphaFoldDB" id="A0A5E6MB06"/>
<dbReference type="InterPro" id="IPR027304">
    <property type="entry name" value="Trigger_fact/SurA_dom_sf"/>
</dbReference>